<feature type="region of interest" description="Disordered" evidence="1">
    <location>
        <begin position="1"/>
        <end position="21"/>
    </location>
</feature>
<dbReference type="EMBL" id="BHWB01000035">
    <property type="protein sequence ID" value="GCB37723.1"/>
    <property type="molecule type" value="Genomic_DNA"/>
</dbReference>
<evidence type="ECO:0000259" key="2">
    <source>
        <dbReference type="Pfam" id="PF15495"/>
    </source>
</evidence>
<dbReference type="Gene3D" id="2.60.40.3690">
    <property type="match status" value="1"/>
</dbReference>
<protein>
    <recommendedName>
        <fullName evidence="2">Minor fimbrium subunit Mfa1 C-terminal domain-containing protein</fullName>
    </recommendedName>
</protein>
<keyword evidence="4" id="KW-1185">Reference proteome</keyword>
<evidence type="ECO:0000256" key="1">
    <source>
        <dbReference type="SAM" id="MobiDB-lite"/>
    </source>
</evidence>
<evidence type="ECO:0000313" key="4">
    <source>
        <dbReference type="Proteomes" id="UP000288079"/>
    </source>
</evidence>
<dbReference type="Pfam" id="PF15495">
    <property type="entry name" value="Fimbrillin_C"/>
    <property type="match status" value="1"/>
</dbReference>
<organism evidence="3 4">
    <name type="scientific">Bacteroides faecalis</name>
    <dbReference type="NCBI Taxonomy" id="2447885"/>
    <lineage>
        <taxon>Bacteria</taxon>
        <taxon>Pseudomonadati</taxon>
        <taxon>Bacteroidota</taxon>
        <taxon>Bacteroidia</taxon>
        <taxon>Bacteroidales</taxon>
        <taxon>Bacteroidaceae</taxon>
        <taxon>Bacteroides</taxon>
    </lineage>
</organism>
<dbReference type="Gene3D" id="2.60.40.2580">
    <property type="match status" value="1"/>
</dbReference>
<dbReference type="AlphaFoldDB" id="A0A401M1Y9"/>
<gene>
    <name evidence="3" type="ORF">KGMB02408_46680</name>
</gene>
<name>A0A401M1Y9_9BACE</name>
<dbReference type="Proteomes" id="UP000288079">
    <property type="component" value="Unassembled WGS sequence"/>
</dbReference>
<feature type="compositionally biased region" description="Polar residues" evidence="1">
    <location>
        <begin position="7"/>
        <end position="21"/>
    </location>
</feature>
<dbReference type="InterPro" id="IPR029140">
    <property type="entry name" value="Mfa1_C"/>
</dbReference>
<reference evidence="3 4" key="1">
    <citation type="submission" date="2018-10" db="EMBL/GenBank/DDBJ databases">
        <title>Draft Genome Sequence of Bacteroides sp. KCTC 15687.</title>
        <authorList>
            <person name="Yu S.Y."/>
            <person name="Kim J.S."/>
            <person name="Oh B.S."/>
            <person name="Park S.H."/>
            <person name="Kang S.W."/>
            <person name="Park J.E."/>
            <person name="Choi S.H."/>
            <person name="Han K.I."/>
            <person name="Lee K.C."/>
            <person name="Eom M.K."/>
            <person name="Suh M.K."/>
            <person name="Lee D.H."/>
            <person name="Yoon H."/>
            <person name="Kim B."/>
            <person name="Yang S.J."/>
            <person name="Lee J.S."/>
            <person name="Lee J.H."/>
        </authorList>
    </citation>
    <scope>NUCLEOTIDE SEQUENCE [LARGE SCALE GENOMIC DNA]</scope>
    <source>
        <strain evidence="3 4">KCTC 15687</strain>
    </source>
</reference>
<accession>A0A401M1Y9</accession>
<comment type="caution">
    <text evidence="3">The sequence shown here is derived from an EMBL/GenBank/DDBJ whole genome shotgun (WGS) entry which is preliminary data.</text>
</comment>
<evidence type="ECO:0000313" key="3">
    <source>
        <dbReference type="EMBL" id="GCB37723.1"/>
    </source>
</evidence>
<sequence length="550" mass="60792">MVGCSQEEITPNGEDSGNGEVSTSYMAVNLISSDVTGKRASLGYEDGSTTENKVTSVRFYFFTANGAIANVKLQGTSYVNFYDWTPKKEEQKDDKDDDDVESVLDATIVINTKEGDKLPQMMVAVLNPTGLDNTSKSLNDLQAIVNDYASSSLTTEGKFVMFNAVYGNNGAEVCAATITANNLTKTVDAAKANPVTIYVERSVAKVKVTLTQDATSAGTDKLALKDKEGNDLKVDGEQVYLKIGNWSLIAETNNGRLVKKINPAWASSWWNGTYRSFWAINSPSAQNKYNDYNAISTAIGSALYTNENALDYTDNNNQTTTLNRTKVILKGTLCKENGSAFTIVRHLGAHFADTPSDTEFENLPTLKRSILSQLVANEYNYYYSADEGGKTVRKQIDVDDLRIVIVDQLSLEDSQNNCYVYAQLTEDAAKKTWYDSLDEAEGPLTDAANVINGNLKNKEVVDRTLVWKSGMTYYYYEIIHNGTGENATKGVVRNHIYDTKVTKIAGLGTPVYDPEKEIYPEKPDPNDHFIAALINILSWRIVNNDYALEW</sequence>
<proteinExistence type="predicted"/>
<feature type="domain" description="Minor fimbrium subunit Mfa1 C-terminal" evidence="2">
    <location>
        <begin position="467"/>
        <end position="544"/>
    </location>
</feature>